<dbReference type="GeneID" id="19017210"/>
<gene>
    <name evidence="3" type="ORF">Bathy02g00960</name>
</gene>
<keyword evidence="4" id="KW-1185">Reference proteome</keyword>
<dbReference type="EMBL" id="FO082277">
    <property type="protein sequence ID" value="CCO14792.1"/>
    <property type="molecule type" value="Genomic_DNA"/>
</dbReference>
<feature type="region of interest" description="Disordered" evidence="2">
    <location>
        <begin position="108"/>
        <end position="160"/>
    </location>
</feature>
<accession>K8EAD7</accession>
<evidence type="ECO:0000313" key="3">
    <source>
        <dbReference type="EMBL" id="CCO14792.1"/>
    </source>
</evidence>
<keyword evidence="1" id="KW-0175">Coiled coil</keyword>
<dbReference type="RefSeq" id="XP_007514552.1">
    <property type="nucleotide sequence ID" value="XM_007514490.1"/>
</dbReference>
<feature type="compositionally biased region" description="Acidic residues" evidence="2">
    <location>
        <begin position="132"/>
        <end position="144"/>
    </location>
</feature>
<sequence>MNEELIQNLVSAAESLSRSVDRAEEKLKTQKENNAKLQQLVFFLDAVAKRKERQVRETEVRVAKMKLRTSTMEMEMETKKREEKVREIELRAWLERDDRKFEQLKEKRKKALEKTTTDSSVTSALNALFEQREEEDQEDQEEERENSKRRKEKECEETDQMWLQKAREKVQQELAKFRVEFLERES</sequence>
<dbReference type="KEGG" id="bpg:Bathy02g00960"/>
<reference evidence="3 4" key="1">
    <citation type="submission" date="2011-10" db="EMBL/GenBank/DDBJ databases">
        <authorList>
            <person name="Genoscope - CEA"/>
        </authorList>
    </citation>
    <scope>NUCLEOTIDE SEQUENCE [LARGE SCALE GENOMIC DNA]</scope>
    <source>
        <strain evidence="3 4">RCC 1105</strain>
    </source>
</reference>
<protein>
    <submittedName>
        <fullName evidence="3">Uncharacterized protein</fullName>
    </submittedName>
</protein>
<evidence type="ECO:0000313" key="4">
    <source>
        <dbReference type="Proteomes" id="UP000198341"/>
    </source>
</evidence>
<organism evidence="3 4">
    <name type="scientific">Bathycoccus prasinos</name>
    <dbReference type="NCBI Taxonomy" id="41875"/>
    <lineage>
        <taxon>Eukaryota</taxon>
        <taxon>Viridiplantae</taxon>
        <taxon>Chlorophyta</taxon>
        <taxon>Mamiellophyceae</taxon>
        <taxon>Mamiellales</taxon>
        <taxon>Bathycoccaceae</taxon>
        <taxon>Bathycoccus</taxon>
    </lineage>
</organism>
<dbReference type="Proteomes" id="UP000198341">
    <property type="component" value="Chromosome 2"/>
</dbReference>
<name>K8EAD7_9CHLO</name>
<evidence type="ECO:0000256" key="1">
    <source>
        <dbReference type="SAM" id="Coils"/>
    </source>
</evidence>
<dbReference type="AlphaFoldDB" id="K8EAD7"/>
<proteinExistence type="predicted"/>
<evidence type="ECO:0000256" key="2">
    <source>
        <dbReference type="SAM" id="MobiDB-lite"/>
    </source>
</evidence>
<feature type="coiled-coil region" evidence="1">
    <location>
        <begin position="6"/>
        <end position="68"/>
    </location>
</feature>